<evidence type="ECO:0000313" key="2">
    <source>
        <dbReference type="WBParaSite" id="TTAC_0000488101-mRNA-1"/>
    </source>
</evidence>
<proteinExistence type="predicted"/>
<keyword evidence="1" id="KW-0812">Transmembrane</keyword>
<feature type="transmembrane region" description="Helical" evidence="1">
    <location>
        <begin position="44"/>
        <end position="64"/>
    </location>
</feature>
<keyword evidence="1" id="KW-1133">Transmembrane helix</keyword>
<dbReference type="WBParaSite" id="TTAC_0000488101-mRNA-1">
    <property type="protein sequence ID" value="TTAC_0000488101-mRNA-1"/>
    <property type="gene ID" value="TTAC_0000488101"/>
</dbReference>
<keyword evidence="1" id="KW-0472">Membrane</keyword>
<dbReference type="AlphaFoldDB" id="A0A0R3WVU1"/>
<protein>
    <submittedName>
        <fullName evidence="2">ABC transporter permease</fullName>
    </submittedName>
</protein>
<name>A0A0R3WVU1_HYDTA</name>
<organism evidence="2">
    <name type="scientific">Hydatigena taeniaeformis</name>
    <name type="common">Feline tapeworm</name>
    <name type="synonym">Taenia taeniaeformis</name>
    <dbReference type="NCBI Taxonomy" id="6205"/>
    <lineage>
        <taxon>Eukaryota</taxon>
        <taxon>Metazoa</taxon>
        <taxon>Spiralia</taxon>
        <taxon>Lophotrochozoa</taxon>
        <taxon>Platyhelminthes</taxon>
        <taxon>Cestoda</taxon>
        <taxon>Eucestoda</taxon>
        <taxon>Cyclophyllidea</taxon>
        <taxon>Taeniidae</taxon>
        <taxon>Hydatigera</taxon>
    </lineage>
</organism>
<sequence>LSDSKQDNKVEFVMDAVWPLLFISLLTVFYIIYKIPIVRYYVKYFAFGLILNVGSVFYTIIFLIKGKPSFTNSW</sequence>
<evidence type="ECO:0000256" key="1">
    <source>
        <dbReference type="SAM" id="Phobius"/>
    </source>
</evidence>
<feature type="transmembrane region" description="Helical" evidence="1">
    <location>
        <begin position="12"/>
        <end position="32"/>
    </location>
</feature>
<accession>A0A0R3WVU1</accession>
<reference evidence="2" key="1">
    <citation type="submission" date="2017-02" db="UniProtKB">
        <authorList>
            <consortium name="WormBaseParasite"/>
        </authorList>
    </citation>
    <scope>IDENTIFICATION</scope>
</reference>